<reference evidence="1" key="2">
    <citation type="submission" date="2013-10" db="EMBL/GenBank/DDBJ databases">
        <authorList>
            <person name="Aslett M."/>
        </authorList>
    </citation>
    <scope>NUCLEOTIDE SEQUENCE [LARGE SCALE GENOMIC DNA]</scope>
    <source>
        <strain evidence="1">Houghton</strain>
    </source>
</reference>
<accession>U6H239</accession>
<dbReference type="GO" id="GO:0016853">
    <property type="term" value="F:isomerase activity"/>
    <property type="evidence" value="ECO:0007669"/>
    <property type="project" value="UniProtKB-KW"/>
</dbReference>
<keyword evidence="1" id="KW-0413">Isomerase</keyword>
<dbReference type="AlphaFoldDB" id="U6H239"/>
<reference evidence="1" key="1">
    <citation type="submission" date="2013-10" db="EMBL/GenBank/DDBJ databases">
        <title>Genomic analysis of the causative agents of coccidiosis in chickens.</title>
        <authorList>
            <person name="Reid A.J."/>
            <person name="Blake D."/>
            <person name="Billington K."/>
            <person name="Browne H."/>
            <person name="Dunn M."/>
            <person name="Hung S."/>
            <person name="Kawahara F."/>
            <person name="Miranda-Saavedra D."/>
            <person name="Mourier T."/>
            <person name="Nagra H."/>
            <person name="Otto T.D."/>
            <person name="Rawlings N."/>
            <person name="Sanchez A."/>
            <person name="Sanders M."/>
            <person name="Subramaniam C."/>
            <person name="Tay Y."/>
            <person name="Dear P."/>
            <person name="Doerig C."/>
            <person name="Gruber A."/>
            <person name="Parkinson J."/>
            <person name="Shirley M."/>
            <person name="Wan K.L."/>
            <person name="Berriman M."/>
            <person name="Tomley F."/>
            <person name="Pain A."/>
        </authorList>
    </citation>
    <scope>NUCLEOTIDE SEQUENCE [LARGE SCALE GENOMIC DNA]</scope>
    <source>
        <strain evidence="1">Houghton</strain>
    </source>
</reference>
<dbReference type="VEuPathDB" id="ToxoDB:EPH_0059420"/>
<dbReference type="Proteomes" id="UP000018201">
    <property type="component" value="Unassembled WGS sequence"/>
</dbReference>
<organism evidence="1 2">
    <name type="scientific">Eimeria praecox</name>
    <dbReference type="NCBI Taxonomy" id="51316"/>
    <lineage>
        <taxon>Eukaryota</taxon>
        <taxon>Sar</taxon>
        <taxon>Alveolata</taxon>
        <taxon>Apicomplexa</taxon>
        <taxon>Conoidasida</taxon>
        <taxon>Coccidia</taxon>
        <taxon>Eucoccidiorida</taxon>
        <taxon>Eimeriorina</taxon>
        <taxon>Eimeriidae</taxon>
        <taxon>Eimeria</taxon>
    </lineage>
</organism>
<dbReference type="OrthoDB" id="5831190at2759"/>
<gene>
    <name evidence="1" type="ORF">EPH_0059420</name>
</gene>
<dbReference type="EMBL" id="HG693054">
    <property type="protein sequence ID" value="CDI84809.1"/>
    <property type="molecule type" value="Genomic_DNA"/>
</dbReference>
<proteinExistence type="predicted"/>
<dbReference type="Gene3D" id="3.40.50.10490">
    <property type="entry name" value="Glucose-6-phosphate isomerase like protein, domain 1"/>
    <property type="match status" value="1"/>
</dbReference>
<protein>
    <submittedName>
        <fullName evidence="1">Glucose-6-phosphate isomerase, putative</fullName>
    </submittedName>
</protein>
<name>U6H239_9EIME</name>
<dbReference type="GO" id="GO:1901135">
    <property type="term" value="P:carbohydrate derivative metabolic process"/>
    <property type="evidence" value="ECO:0007669"/>
    <property type="project" value="InterPro"/>
</dbReference>
<evidence type="ECO:0000313" key="1">
    <source>
        <dbReference type="EMBL" id="CDI84809.1"/>
    </source>
</evidence>
<dbReference type="InterPro" id="IPR046348">
    <property type="entry name" value="SIS_dom_sf"/>
</dbReference>
<evidence type="ECO:0000313" key="2">
    <source>
        <dbReference type="Proteomes" id="UP000018201"/>
    </source>
</evidence>
<dbReference type="GO" id="GO:0097367">
    <property type="term" value="F:carbohydrate derivative binding"/>
    <property type="evidence" value="ECO:0007669"/>
    <property type="project" value="InterPro"/>
</dbReference>
<keyword evidence="2" id="KW-1185">Reference proteome</keyword>
<dbReference type="SUPFAM" id="SSF53697">
    <property type="entry name" value="SIS domain"/>
    <property type="match status" value="1"/>
</dbReference>
<sequence>MSSEFLSTKAVERLQQQKDLKHSLRELMQDEERNERMYREFGGVCMDFSRQLLDKEGLDALLELAKERNV</sequence>